<dbReference type="OrthoDB" id="10035316at2759"/>
<evidence type="ECO:0000256" key="3">
    <source>
        <dbReference type="ARBA" id="ARBA00022525"/>
    </source>
</evidence>
<evidence type="ECO:0000313" key="7">
    <source>
        <dbReference type="EMBL" id="EAT38343.1"/>
    </source>
</evidence>
<feature type="signal peptide" evidence="5">
    <location>
        <begin position="1"/>
        <end position="22"/>
    </location>
</feature>
<organism evidence="7 8">
    <name type="scientific">Aedes aegypti</name>
    <name type="common">Yellowfever mosquito</name>
    <name type="synonym">Culex aegypti</name>
    <dbReference type="NCBI Taxonomy" id="7159"/>
    <lineage>
        <taxon>Eukaryota</taxon>
        <taxon>Metazoa</taxon>
        <taxon>Ecdysozoa</taxon>
        <taxon>Arthropoda</taxon>
        <taxon>Hexapoda</taxon>
        <taxon>Insecta</taxon>
        <taxon>Pterygota</taxon>
        <taxon>Neoptera</taxon>
        <taxon>Endopterygota</taxon>
        <taxon>Diptera</taxon>
        <taxon>Nematocera</taxon>
        <taxon>Culicoidea</taxon>
        <taxon>Culicidae</taxon>
        <taxon>Culicinae</taxon>
        <taxon>Aedini</taxon>
        <taxon>Aedes</taxon>
        <taxon>Stegomyia</taxon>
    </lineage>
</organism>
<evidence type="ECO:0000256" key="2">
    <source>
        <dbReference type="ARBA" id="ARBA00006338"/>
    </source>
</evidence>
<keyword evidence="3" id="KW-0964">Secreted</keyword>
<dbReference type="HOGENOM" id="CLU_689389_0_0_1"/>
<dbReference type="PANTHER" id="PTHR32073">
    <property type="entry name" value="GH11358P"/>
    <property type="match status" value="1"/>
</dbReference>
<protein>
    <submittedName>
        <fullName evidence="7">AAEL009744-PA</fullName>
    </submittedName>
</protein>
<feature type="chain" id="PRO_5036469397" evidence="5">
    <location>
        <begin position="23"/>
        <end position="395"/>
    </location>
</feature>
<dbReference type="Proteomes" id="UP000682892">
    <property type="component" value="Unassembled WGS sequence"/>
</dbReference>
<reference evidence="7" key="1">
    <citation type="submission" date="2005-10" db="EMBL/GenBank/DDBJ databases">
        <authorList>
            <person name="Loftus B.J."/>
            <person name="Nene V.M."/>
            <person name="Hannick L.I."/>
            <person name="Bidwell S."/>
            <person name="Haas B."/>
            <person name="Amedeo P."/>
            <person name="Orvis J."/>
            <person name="Wortman J.R."/>
            <person name="White O.R."/>
            <person name="Salzberg S."/>
            <person name="Shumway M."/>
            <person name="Koo H."/>
            <person name="Zhao Y."/>
            <person name="Holmes M."/>
            <person name="Miller J."/>
            <person name="Schatz M."/>
            <person name="Pop M."/>
            <person name="Pai G."/>
            <person name="Utterback T."/>
            <person name="Rogers Y.-H."/>
            <person name="Kravitz S."/>
            <person name="Fraser C.M."/>
        </authorList>
    </citation>
    <scope>NUCLEOTIDE SEQUENCE</scope>
    <source>
        <strain evidence="7">Liverpool</strain>
    </source>
</reference>
<dbReference type="KEGG" id="aag:5572359"/>
<feature type="domain" description="FAM69 protein-kinase" evidence="6">
    <location>
        <begin position="181"/>
        <end position="366"/>
    </location>
</feature>
<sequence>MSQHRILTKLHLVALFLWIVMKYQPEERASSLKSLVQQCQYDTTILCPGCFPRPVNCSFFENLKSIDSNELFEELLTHFNQHGVRYGTLSGSEQRVVIKNLNKEHGVEELISSICNDLKIYRNCRLRNKEPYLRVLRQRVLNDNQLEGAILCPLMDEEALKRFLFEIDENDLNKILLMRINAQPLLLKLLQERNFPVPKLIFQGGFTLVESYEGEALAKYYDRPLNVRLLIANELIKASLNFTAGVDNFRFYLTDISPDNIVVSMSSEEEIKVTFVDLNNVIILDSHSKRLKPSKQKHVHSRIDCDGCFAYIQEDICVHQISDINLFAVCQLLLENLNGDSKRGFLHSLGTDSKLEAFRKLLHQCVYCQPPYCEDRQEVLQRIMEIIHDVLHEVV</sequence>
<evidence type="ECO:0000256" key="5">
    <source>
        <dbReference type="SAM" id="SignalP"/>
    </source>
</evidence>
<dbReference type="Pfam" id="PF12260">
    <property type="entry name" value="PIP49_C"/>
    <property type="match status" value="1"/>
</dbReference>
<comment type="similarity">
    <text evidence="2">Belongs to the DIPK family.</text>
</comment>
<reference evidence="7" key="3">
    <citation type="submission" date="2012-09" db="EMBL/GenBank/DDBJ databases">
        <authorList>
            <consortium name="VectorBase"/>
        </authorList>
    </citation>
    <scope>NUCLEOTIDE SEQUENCE</scope>
    <source>
        <strain evidence="7">Liverpool</strain>
    </source>
</reference>
<evidence type="ECO:0000256" key="4">
    <source>
        <dbReference type="ARBA" id="ARBA00022729"/>
    </source>
</evidence>
<accession>A0A1S4FN79</accession>
<dbReference type="PANTHER" id="PTHR32073:SF7">
    <property type="entry name" value="GH11358P"/>
    <property type="match status" value="1"/>
</dbReference>
<evidence type="ECO:0000313" key="8">
    <source>
        <dbReference type="Proteomes" id="UP000682892"/>
    </source>
</evidence>
<keyword evidence="4 5" id="KW-0732">Signal</keyword>
<dbReference type="InterPro" id="IPR022049">
    <property type="entry name" value="FAM69_kinase_dom"/>
</dbReference>
<evidence type="ECO:0000259" key="6">
    <source>
        <dbReference type="Pfam" id="PF12260"/>
    </source>
</evidence>
<dbReference type="AlphaFoldDB" id="A0A1S4FN79"/>
<proteinExistence type="inferred from homology"/>
<gene>
    <name evidence="7" type="ORF">AaeL_AAEL009744</name>
</gene>
<dbReference type="InterPro" id="IPR020519">
    <property type="entry name" value="DIPK2A/B"/>
</dbReference>
<name>A0A1S4FN79_AEDAE</name>
<reference evidence="7" key="2">
    <citation type="journal article" date="2007" name="Science">
        <title>Genome sequence of Aedes aegypti, a major arbovirus vector.</title>
        <authorList>
            <person name="Nene V."/>
            <person name="Wortman J.R."/>
            <person name="Lawson D."/>
            <person name="Haas B."/>
            <person name="Kodira C."/>
            <person name="Tu Z.J."/>
            <person name="Loftus B."/>
            <person name="Xi Z."/>
            <person name="Megy K."/>
            <person name="Grabherr M."/>
            <person name="Ren Q."/>
            <person name="Zdobnov E.M."/>
            <person name="Lobo N.F."/>
            <person name="Campbell K.S."/>
            <person name="Brown S.E."/>
            <person name="Bonaldo M.F."/>
            <person name="Zhu J."/>
            <person name="Sinkins S.P."/>
            <person name="Hogenkamp D.G."/>
            <person name="Amedeo P."/>
            <person name="Arensburger P."/>
            <person name="Atkinson P.W."/>
            <person name="Bidwell S."/>
            <person name="Biedler J."/>
            <person name="Birney E."/>
            <person name="Bruggner R.V."/>
            <person name="Costas J."/>
            <person name="Coy M.R."/>
            <person name="Crabtree J."/>
            <person name="Crawford M."/>
            <person name="Debruyn B."/>
            <person name="Decaprio D."/>
            <person name="Eiglmeier K."/>
            <person name="Eisenstadt E."/>
            <person name="El-Dorry H."/>
            <person name="Gelbart W.M."/>
            <person name="Gomes S.L."/>
            <person name="Hammond M."/>
            <person name="Hannick L.I."/>
            <person name="Hogan J.R."/>
            <person name="Holmes M.H."/>
            <person name="Jaffe D."/>
            <person name="Johnston J.S."/>
            <person name="Kennedy R.C."/>
            <person name="Koo H."/>
            <person name="Kravitz S."/>
            <person name="Kriventseva E.V."/>
            <person name="Kulp D."/>
            <person name="Labutti K."/>
            <person name="Lee E."/>
            <person name="Li S."/>
            <person name="Lovin D.D."/>
            <person name="Mao C."/>
            <person name="Mauceli E."/>
            <person name="Menck C.F."/>
            <person name="Miller J.R."/>
            <person name="Montgomery P."/>
            <person name="Mori A."/>
            <person name="Nascimento A.L."/>
            <person name="Naveira H.F."/>
            <person name="Nusbaum C."/>
            <person name="O'leary S."/>
            <person name="Orvis J."/>
            <person name="Pertea M."/>
            <person name="Quesneville H."/>
            <person name="Reidenbach K.R."/>
            <person name="Rogers Y.H."/>
            <person name="Roth C.W."/>
            <person name="Schneider J.R."/>
            <person name="Schatz M."/>
            <person name="Shumway M."/>
            <person name="Stanke M."/>
            <person name="Stinson E.O."/>
            <person name="Tubio J.M."/>
            <person name="Vanzee J.P."/>
            <person name="Verjovski-Almeida S."/>
            <person name="Werner D."/>
            <person name="White O."/>
            <person name="Wyder S."/>
            <person name="Zeng Q."/>
            <person name="Zhao Q."/>
            <person name="Zhao Y."/>
            <person name="Hill C.A."/>
            <person name="Raikhel A.S."/>
            <person name="Soares M.B."/>
            <person name="Knudson D.L."/>
            <person name="Lee N.H."/>
            <person name="Galagan J."/>
            <person name="Salzberg S.L."/>
            <person name="Paulsen I.T."/>
            <person name="Dimopoulos G."/>
            <person name="Collins F.H."/>
            <person name="Birren B."/>
            <person name="Fraser-Liggett C.M."/>
            <person name="Severson D.W."/>
        </authorList>
    </citation>
    <scope>NUCLEOTIDE SEQUENCE [LARGE SCALE GENOMIC DNA]</scope>
    <source>
        <strain evidence="7">Liverpool</strain>
    </source>
</reference>
<dbReference type="OMA" id="QVTFETW"/>
<dbReference type="GO" id="GO:0005576">
    <property type="term" value="C:extracellular region"/>
    <property type="evidence" value="ECO:0007669"/>
    <property type="project" value="UniProtKB-SubCell"/>
</dbReference>
<dbReference type="EMBL" id="CH477609">
    <property type="protein sequence ID" value="EAT38343.1"/>
    <property type="molecule type" value="Genomic_DNA"/>
</dbReference>
<evidence type="ECO:0000256" key="1">
    <source>
        <dbReference type="ARBA" id="ARBA00004613"/>
    </source>
</evidence>
<comment type="subcellular location">
    <subcellularLocation>
        <location evidence="1">Secreted</location>
    </subcellularLocation>
</comment>